<dbReference type="EC" id="2.1.1.163" evidence="4"/>
<dbReference type="NCBIfam" id="NF001244">
    <property type="entry name" value="PRK00216.1-5"/>
    <property type="match status" value="1"/>
</dbReference>
<dbReference type="PANTHER" id="PTHR43591:SF24">
    <property type="entry name" value="2-METHOXY-6-POLYPRENYL-1,4-BENZOQUINOL METHYLASE, MITOCHONDRIAL"/>
    <property type="match status" value="1"/>
</dbReference>
<accession>A0A0R1V078</accession>
<reference evidence="5 6" key="1">
    <citation type="journal article" date="2015" name="Genome Announc.">
        <title>Expanding the biotechnology potential of lactobacilli through comparative genomics of 213 strains and associated genera.</title>
        <authorList>
            <person name="Sun Z."/>
            <person name="Harris H.M."/>
            <person name="McCann A."/>
            <person name="Guo C."/>
            <person name="Argimon S."/>
            <person name="Zhang W."/>
            <person name="Yang X."/>
            <person name="Jeffery I.B."/>
            <person name="Cooney J.C."/>
            <person name="Kagawa T.F."/>
            <person name="Liu W."/>
            <person name="Song Y."/>
            <person name="Salvetti E."/>
            <person name="Wrobel A."/>
            <person name="Rasinkangas P."/>
            <person name="Parkhill J."/>
            <person name="Rea M.C."/>
            <person name="O'Sullivan O."/>
            <person name="Ritari J."/>
            <person name="Douillard F.P."/>
            <person name="Paul Ross R."/>
            <person name="Yang R."/>
            <person name="Briner A.E."/>
            <person name="Felis G.E."/>
            <person name="de Vos W.M."/>
            <person name="Barrangou R."/>
            <person name="Klaenhammer T.R."/>
            <person name="Caufield P.W."/>
            <person name="Cui Y."/>
            <person name="Zhang H."/>
            <person name="O'Toole P.W."/>
        </authorList>
    </citation>
    <scope>NUCLEOTIDE SEQUENCE [LARGE SCALE GENOMIC DNA]</scope>
    <source>
        <strain evidence="5 6">DSM 16230</strain>
    </source>
</reference>
<dbReference type="InterPro" id="IPR023576">
    <property type="entry name" value="UbiE/COQ5_MeTrFase_CS"/>
</dbReference>
<dbReference type="GO" id="GO:0032259">
    <property type="term" value="P:methylation"/>
    <property type="evidence" value="ECO:0007669"/>
    <property type="project" value="UniProtKB-KW"/>
</dbReference>
<protein>
    <recommendedName>
        <fullName evidence="4">Demethylmenaquinone methyltransferase</fullName>
        <ecNumber evidence="4">2.1.1.163</ecNumber>
    </recommendedName>
</protein>
<name>A0A0R1V078_9LACO</name>
<evidence type="ECO:0000256" key="2">
    <source>
        <dbReference type="ARBA" id="ARBA00022679"/>
    </source>
</evidence>
<dbReference type="CDD" id="cd02440">
    <property type="entry name" value="AdoMet_MTases"/>
    <property type="match status" value="1"/>
</dbReference>
<dbReference type="NCBIfam" id="TIGR01934">
    <property type="entry name" value="MenG_MenH_UbiE"/>
    <property type="match status" value="1"/>
</dbReference>
<comment type="caution">
    <text evidence="4">Lacks conserved residue(s) required for the propagation of feature annotation.</text>
</comment>
<sequence length="242" mass="26793">MVLQLVLTNKTPEKQVNSLFDRVAPQYDLMNDWISLGTQKRWREKTMKKMAIKAGAQALDLCCGTGAWTTLLAQAADKEGHVTGIDFSAEMLKIAKKKIRAAQLEKQVTLVQGNVMKLNYPDNYFDVVTIGFGLRNVPDANQVLREMVRVAKPGAMIACLETSHPTNPIVTLGWKGYLQLVPLIARLKGNNCSDYNYLHKTAIGFATPQQLKAMFIAAGAQNVEYELFNLGAGALHIGYKVH</sequence>
<keyword evidence="3 4" id="KW-0949">S-adenosyl-L-methionine</keyword>
<dbReference type="GO" id="GO:0043770">
    <property type="term" value="F:demethylmenaquinone methyltransferase activity"/>
    <property type="evidence" value="ECO:0007669"/>
    <property type="project" value="UniProtKB-UniRule"/>
</dbReference>
<evidence type="ECO:0000256" key="3">
    <source>
        <dbReference type="ARBA" id="ARBA00022691"/>
    </source>
</evidence>
<evidence type="ECO:0000313" key="6">
    <source>
        <dbReference type="Proteomes" id="UP000051166"/>
    </source>
</evidence>
<evidence type="ECO:0000256" key="4">
    <source>
        <dbReference type="HAMAP-Rule" id="MF_01813"/>
    </source>
</evidence>
<dbReference type="PANTHER" id="PTHR43591">
    <property type="entry name" value="METHYLTRANSFERASE"/>
    <property type="match status" value="1"/>
</dbReference>
<comment type="catalytic activity">
    <reaction evidence="4">
        <text>a 2-demethylmenaquinol + S-adenosyl-L-methionine = a menaquinol + S-adenosyl-L-homocysteine + H(+)</text>
        <dbReference type="Rhea" id="RHEA:42640"/>
        <dbReference type="Rhea" id="RHEA-COMP:9539"/>
        <dbReference type="Rhea" id="RHEA-COMP:9563"/>
        <dbReference type="ChEBI" id="CHEBI:15378"/>
        <dbReference type="ChEBI" id="CHEBI:18151"/>
        <dbReference type="ChEBI" id="CHEBI:55437"/>
        <dbReference type="ChEBI" id="CHEBI:57856"/>
        <dbReference type="ChEBI" id="CHEBI:59789"/>
        <dbReference type="EC" id="2.1.1.163"/>
    </reaction>
</comment>
<feature type="binding site" evidence="4">
    <location>
        <position position="86"/>
    </location>
    <ligand>
        <name>S-adenosyl-L-methionine</name>
        <dbReference type="ChEBI" id="CHEBI:59789"/>
    </ligand>
</feature>
<dbReference type="InterPro" id="IPR004033">
    <property type="entry name" value="UbiE/COQ5_MeTrFase"/>
</dbReference>
<comment type="pathway">
    <text evidence="4">Quinol/quinone metabolism; menaquinone biosynthesis; menaquinol from 1,4-dihydroxy-2-naphthoate: step 2/2.</text>
</comment>
<dbReference type="GO" id="GO:0009234">
    <property type="term" value="P:menaquinone biosynthetic process"/>
    <property type="evidence" value="ECO:0007669"/>
    <property type="project" value="UniProtKB-UniRule"/>
</dbReference>
<dbReference type="PROSITE" id="PS51608">
    <property type="entry name" value="SAM_MT_UBIE"/>
    <property type="match status" value="1"/>
</dbReference>
<organism evidence="5 6">
    <name type="scientific">Liquorilactobacillus satsumensis DSM 16230 = JCM 12392</name>
    <dbReference type="NCBI Taxonomy" id="1423801"/>
    <lineage>
        <taxon>Bacteria</taxon>
        <taxon>Bacillati</taxon>
        <taxon>Bacillota</taxon>
        <taxon>Bacilli</taxon>
        <taxon>Lactobacillales</taxon>
        <taxon>Lactobacillaceae</taxon>
        <taxon>Liquorilactobacillus</taxon>
    </lineage>
</organism>
<dbReference type="EMBL" id="AZFQ01000034">
    <property type="protein sequence ID" value="KRL99008.1"/>
    <property type="molecule type" value="Genomic_DNA"/>
</dbReference>
<dbReference type="Pfam" id="PF01209">
    <property type="entry name" value="Ubie_methyltran"/>
    <property type="match status" value="1"/>
</dbReference>
<dbReference type="NCBIfam" id="NF001243">
    <property type="entry name" value="PRK00216.1-4"/>
    <property type="match status" value="1"/>
</dbReference>
<dbReference type="Proteomes" id="UP000051166">
    <property type="component" value="Unassembled WGS sequence"/>
</dbReference>
<comment type="similarity">
    <text evidence="4">Belongs to the class I-like SAM-binding methyltransferase superfamily. MenG/UbiE family.</text>
</comment>
<keyword evidence="6" id="KW-1185">Reference proteome</keyword>
<evidence type="ECO:0000313" key="5">
    <source>
        <dbReference type="EMBL" id="KRL99008.1"/>
    </source>
</evidence>
<dbReference type="STRING" id="1423801.FD50_GL000277"/>
<dbReference type="AlphaFoldDB" id="A0A0R1V078"/>
<dbReference type="Gene3D" id="3.40.50.150">
    <property type="entry name" value="Vaccinia Virus protein VP39"/>
    <property type="match status" value="1"/>
</dbReference>
<dbReference type="HAMAP" id="MF_01813">
    <property type="entry name" value="MenG_UbiE_methyltr"/>
    <property type="match status" value="1"/>
</dbReference>
<keyword evidence="1 4" id="KW-0489">Methyltransferase</keyword>
<keyword evidence="2 4" id="KW-0808">Transferase</keyword>
<dbReference type="InterPro" id="IPR029063">
    <property type="entry name" value="SAM-dependent_MTases_sf"/>
</dbReference>
<dbReference type="SUPFAM" id="SSF53335">
    <property type="entry name" value="S-adenosyl-L-methionine-dependent methyltransferases"/>
    <property type="match status" value="1"/>
</dbReference>
<dbReference type="PATRIC" id="fig|1423801.4.peg.284"/>
<feature type="binding site" evidence="4">
    <location>
        <begin position="114"/>
        <end position="115"/>
    </location>
    <ligand>
        <name>S-adenosyl-L-methionine</name>
        <dbReference type="ChEBI" id="CHEBI:59789"/>
    </ligand>
</feature>
<proteinExistence type="inferred from homology"/>
<keyword evidence="4" id="KW-0474">Menaquinone biosynthesis</keyword>
<dbReference type="UniPathway" id="UPA00079">
    <property type="reaction ID" value="UER00169"/>
</dbReference>
<comment type="function">
    <text evidence="4">Methyltransferase required for the conversion of demethylmenaquinol (DMKH2) to menaquinol (MKH2).</text>
</comment>
<evidence type="ECO:0000256" key="1">
    <source>
        <dbReference type="ARBA" id="ARBA00022603"/>
    </source>
</evidence>
<gene>
    <name evidence="4" type="primary">menG</name>
    <name evidence="5" type="ORF">FD50_GL000277</name>
</gene>
<dbReference type="PROSITE" id="PS01183">
    <property type="entry name" value="UBIE_1"/>
    <property type="match status" value="1"/>
</dbReference>
<comment type="caution">
    <text evidence="5">The sequence shown here is derived from an EMBL/GenBank/DDBJ whole genome shotgun (WGS) entry which is preliminary data.</text>
</comment>
<feature type="binding site" evidence="4">
    <location>
        <position position="65"/>
    </location>
    <ligand>
        <name>S-adenosyl-L-methionine</name>
        <dbReference type="ChEBI" id="CHEBI:59789"/>
    </ligand>
</feature>